<dbReference type="InterPro" id="IPR015340">
    <property type="entry name" value="A_amylase_C_dom"/>
</dbReference>
<evidence type="ECO:0000313" key="19">
    <source>
        <dbReference type="Proteomes" id="UP000054217"/>
    </source>
</evidence>
<keyword evidence="8" id="KW-0106">Calcium</keyword>
<dbReference type="Gene3D" id="2.60.40.1180">
    <property type="entry name" value="Golgi alpha-mannosidase II"/>
    <property type="match status" value="1"/>
</dbReference>
<evidence type="ECO:0000256" key="2">
    <source>
        <dbReference type="ARBA" id="ARBA00001913"/>
    </source>
</evidence>
<dbReference type="Proteomes" id="UP000054217">
    <property type="component" value="Unassembled WGS sequence"/>
</dbReference>
<dbReference type="InterPro" id="IPR006047">
    <property type="entry name" value="GH13_cat_dom"/>
</dbReference>
<dbReference type="GO" id="GO:0005509">
    <property type="term" value="F:calcium ion binding"/>
    <property type="evidence" value="ECO:0007669"/>
    <property type="project" value="InterPro"/>
</dbReference>
<dbReference type="EMBL" id="KN832009">
    <property type="protein sequence ID" value="KIN99034.1"/>
    <property type="molecule type" value="Genomic_DNA"/>
</dbReference>
<feature type="binding site" evidence="15">
    <location>
        <position position="238"/>
    </location>
    <ligand>
        <name>substrate</name>
    </ligand>
</feature>
<feature type="domain" description="Glycosyl hydrolase family 13 catalytic" evidence="17">
    <location>
        <begin position="34"/>
        <end position="404"/>
    </location>
</feature>
<evidence type="ECO:0000256" key="10">
    <source>
        <dbReference type="ARBA" id="ARBA00023180"/>
    </source>
</evidence>
<evidence type="ECO:0000256" key="5">
    <source>
        <dbReference type="ARBA" id="ARBA00022723"/>
    </source>
</evidence>
<feature type="binding site" evidence="15">
    <location>
        <position position="143"/>
    </location>
    <ligand>
        <name>substrate</name>
    </ligand>
</feature>
<dbReference type="PANTHER" id="PTHR10357">
    <property type="entry name" value="ALPHA-AMYLASE FAMILY MEMBER"/>
    <property type="match status" value="1"/>
</dbReference>
<dbReference type="PANTHER" id="PTHR10357:SF215">
    <property type="entry name" value="ALPHA-AMYLASE 1"/>
    <property type="match status" value="1"/>
</dbReference>
<gene>
    <name evidence="18" type="ORF">M404DRAFT_1005005</name>
</gene>
<evidence type="ECO:0000256" key="15">
    <source>
        <dbReference type="PIRSR" id="PIRSR001024-5"/>
    </source>
</evidence>
<keyword evidence="11" id="KW-0119">Carbohydrate metabolism</keyword>
<evidence type="ECO:0000259" key="17">
    <source>
        <dbReference type="SMART" id="SM00642"/>
    </source>
</evidence>
<accession>A0A0C3ND49</accession>
<feature type="disulfide bond" evidence="14">
    <location>
        <begin position="473"/>
        <end position="509"/>
    </location>
</feature>
<dbReference type="GO" id="GO:0004556">
    <property type="term" value="F:alpha-amylase activity"/>
    <property type="evidence" value="ECO:0007669"/>
    <property type="project" value="UniProtKB-EC"/>
</dbReference>
<comment type="cofactor">
    <cofactor evidence="2">
        <name>Ca(2+)</name>
        <dbReference type="ChEBI" id="CHEBI:29108"/>
    </cofactor>
</comment>
<evidence type="ECO:0000256" key="12">
    <source>
        <dbReference type="ARBA" id="ARBA00023295"/>
    </source>
</evidence>
<evidence type="ECO:0000256" key="14">
    <source>
        <dbReference type="PIRSR" id="PIRSR001024-4"/>
    </source>
</evidence>
<dbReference type="HOGENOM" id="CLU_006462_7_2_1"/>
<evidence type="ECO:0000256" key="6">
    <source>
        <dbReference type="ARBA" id="ARBA00022729"/>
    </source>
</evidence>
<evidence type="ECO:0000256" key="11">
    <source>
        <dbReference type="ARBA" id="ARBA00023277"/>
    </source>
</evidence>
<dbReference type="EC" id="3.2.1.1" evidence="4"/>
<dbReference type="Gene3D" id="3.20.20.80">
    <property type="entry name" value="Glycosidases"/>
    <property type="match status" value="1"/>
</dbReference>
<keyword evidence="6 16" id="KW-0732">Signal</keyword>
<evidence type="ECO:0000256" key="1">
    <source>
        <dbReference type="ARBA" id="ARBA00000548"/>
    </source>
</evidence>
<keyword evidence="9 14" id="KW-1015">Disulfide bond</keyword>
<dbReference type="AlphaFoldDB" id="A0A0C3ND49"/>
<dbReference type="SUPFAM" id="SSF51011">
    <property type="entry name" value="Glycosyl hydrolase domain"/>
    <property type="match status" value="1"/>
</dbReference>
<keyword evidence="10" id="KW-0325">Glycoprotein</keyword>
<protein>
    <recommendedName>
        <fullName evidence="4">alpha-amylase</fullName>
        <ecNumber evidence="4">3.2.1.1</ecNumber>
    </recommendedName>
</protein>
<feature type="disulfide bond" evidence="14">
    <location>
        <begin position="184"/>
        <end position="198"/>
    </location>
</feature>
<dbReference type="CDD" id="cd11319">
    <property type="entry name" value="AmyAc_euk_AmyA"/>
    <property type="match status" value="1"/>
</dbReference>
<evidence type="ECO:0000256" key="3">
    <source>
        <dbReference type="ARBA" id="ARBA00008061"/>
    </source>
</evidence>
<evidence type="ECO:0000256" key="4">
    <source>
        <dbReference type="ARBA" id="ARBA00012595"/>
    </source>
</evidence>
<comment type="similarity">
    <text evidence="3">Belongs to the glycosyl hydrolase 13 family.</text>
</comment>
<reference evidence="18 19" key="1">
    <citation type="submission" date="2014-04" db="EMBL/GenBank/DDBJ databases">
        <authorList>
            <consortium name="DOE Joint Genome Institute"/>
            <person name="Kuo A."/>
            <person name="Kohler A."/>
            <person name="Costa M.D."/>
            <person name="Nagy L.G."/>
            <person name="Floudas D."/>
            <person name="Copeland A."/>
            <person name="Barry K.W."/>
            <person name="Cichocki N."/>
            <person name="Veneault-Fourrey C."/>
            <person name="LaButti K."/>
            <person name="Lindquist E.A."/>
            <person name="Lipzen A."/>
            <person name="Lundell T."/>
            <person name="Morin E."/>
            <person name="Murat C."/>
            <person name="Sun H."/>
            <person name="Tunlid A."/>
            <person name="Henrissat B."/>
            <person name="Grigoriev I.V."/>
            <person name="Hibbett D.S."/>
            <person name="Martin F."/>
            <person name="Nordberg H.P."/>
            <person name="Cantor M.N."/>
            <person name="Hua S.X."/>
        </authorList>
    </citation>
    <scope>NUCLEOTIDE SEQUENCE [LARGE SCALE GENOMIC DNA]</scope>
    <source>
        <strain evidence="18 19">Marx 270</strain>
    </source>
</reference>
<dbReference type="InterPro" id="IPR013780">
    <property type="entry name" value="Glyco_hydro_b"/>
</dbReference>
<dbReference type="PIRSF" id="PIRSF001024">
    <property type="entry name" value="Alph-amyl_fung"/>
    <property type="match status" value="1"/>
</dbReference>
<dbReference type="OrthoDB" id="204980at2759"/>
<reference evidence="19" key="2">
    <citation type="submission" date="2015-01" db="EMBL/GenBank/DDBJ databases">
        <title>Evolutionary Origins and Diversification of the Mycorrhizal Mutualists.</title>
        <authorList>
            <consortium name="DOE Joint Genome Institute"/>
            <consortium name="Mycorrhizal Genomics Consortium"/>
            <person name="Kohler A."/>
            <person name="Kuo A."/>
            <person name="Nagy L.G."/>
            <person name="Floudas D."/>
            <person name="Copeland A."/>
            <person name="Barry K.W."/>
            <person name="Cichocki N."/>
            <person name="Veneault-Fourrey C."/>
            <person name="LaButti K."/>
            <person name="Lindquist E.A."/>
            <person name="Lipzen A."/>
            <person name="Lundell T."/>
            <person name="Morin E."/>
            <person name="Murat C."/>
            <person name="Riley R."/>
            <person name="Ohm R."/>
            <person name="Sun H."/>
            <person name="Tunlid A."/>
            <person name="Henrissat B."/>
            <person name="Grigoriev I.V."/>
            <person name="Hibbett D.S."/>
            <person name="Martin F."/>
        </authorList>
    </citation>
    <scope>NUCLEOTIDE SEQUENCE [LARGE SCALE GENOMIC DNA]</scope>
    <source>
        <strain evidence="19">Marx 270</strain>
    </source>
</reference>
<evidence type="ECO:0000256" key="7">
    <source>
        <dbReference type="ARBA" id="ARBA00022801"/>
    </source>
</evidence>
<dbReference type="SUPFAM" id="SSF51445">
    <property type="entry name" value="(Trans)glycosidases"/>
    <property type="match status" value="1"/>
</dbReference>
<keyword evidence="12" id="KW-0326">Glycosidase</keyword>
<feature type="disulfide bond" evidence="14">
    <location>
        <begin position="51"/>
        <end position="59"/>
    </location>
</feature>
<dbReference type="Pfam" id="PF00128">
    <property type="entry name" value="Alpha-amylase"/>
    <property type="match status" value="1"/>
</dbReference>
<comment type="catalytic activity">
    <reaction evidence="1">
        <text>Endohydrolysis of (1-&gt;4)-alpha-D-glucosidic linkages in polysaccharides containing three or more (1-&gt;4)-alpha-linked D-glucose units.</text>
        <dbReference type="EC" id="3.2.1.1"/>
    </reaction>
</comment>
<feature type="binding site" evidence="15">
    <location>
        <position position="104"/>
    </location>
    <ligand>
        <name>substrate</name>
    </ligand>
</feature>
<keyword evidence="19" id="KW-1185">Reference proteome</keyword>
<dbReference type="GO" id="GO:0016052">
    <property type="term" value="P:carbohydrate catabolic process"/>
    <property type="evidence" value="ECO:0007669"/>
    <property type="project" value="InterPro"/>
</dbReference>
<dbReference type="STRING" id="870435.A0A0C3ND49"/>
<organism evidence="18 19">
    <name type="scientific">Pisolithus tinctorius Marx 270</name>
    <dbReference type="NCBI Taxonomy" id="870435"/>
    <lineage>
        <taxon>Eukaryota</taxon>
        <taxon>Fungi</taxon>
        <taxon>Dikarya</taxon>
        <taxon>Basidiomycota</taxon>
        <taxon>Agaricomycotina</taxon>
        <taxon>Agaricomycetes</taxon>
        <taxon>Agaricomycetidae</taxon>
        <taxon>Boletales</taxon>
        <taxon>Sclerodermatineae</taxon>
        <taxon>Pisolithaceae</taxon>
        <taxon>Pisolithus</taxon>
    </lineage>
</organism>
<evidence type="ECO:0000256" key="8">
    <source>
        <dbReference type="ARBA" id="ARBA00022837"/>
    </source>
</evidence>
<sequence>MDRILLLICILLSFCGLETLAANAQKWRSRSIYQIVTDRFALSGTRYNTSCDPTALRYCGGTWQGITEHLDYIQGMGFDAVWISPPFTNVEGFTPFGEAYHGYWPQNLTSYNAHFGTVNDLKNLSASLHSRGMYLMLDVVVNHMVPPTPINTTAFSLEQAGANPKNFSSGVAPFTDVSYFHKPCWIGNYSNQTEVEQCWLGNETMPWADVNTEDAGVAGMLSQWISKVISDIGVDGLRLSTVKYVSQSFWRTFTNQAGVFTMGEVISNSTNHTSPYTEVMDAVLDYPTWFKLVAAFASPQGNLSSLVDTVTDSQKSYESGAFMTGAFLENHDQPRFGAITNDSALRANAMVWPFIYDGIPILYYGQEQGLSGGEVPNNHEPLWRAGYNTSHPYYKMITSLNLARKAATSSGDYFLTTPVKFFRSADGHTLAVSKPPMLSLFTNVGQNISSFVHWNVTQSVFRSREQLVDVLTCREHLSAENGGVDIVSTNGMPKVLMPVSVVKGSPELCPQVRSNRVTRQLDYSTLWSLIAVPFISLGLTASFA</sequence>
<evidence type="ECO:0000313" key="18">
    <source>
        <dbReference type="EMBL" id="KIN99034.1"/>
    </source>
</evidence>
<feature type="signal peptide" evidence="16">
    <location>
        <begin position="1"/>
        <end position="21"/>
    </location>
</feature>
<name>A0A0C3ND49_PISTI</name>
<feature type="binding site" evidence="15">
    <location>
        <position position="332"/>
    </location>
    <ligand>
        <name>substrate</name>
    </ligand>
</feature>
<proteinExistence type="inferred from homology"/>
<dbReference type="Pfam" id="PF09260">
    <property type="entry name" value="A_amylase_dom_C"/>
    <property type="match status" value="1"/>
</dbReference>
<evidence type="ECO:0000256" key="9">
    <source>
        <dbReference type="ARBA" id="ARBA00023157"/>
    </source>
</evidence>
<evidence type="ECO:0000256" key="16">
    <source>
        <dbReference type="SAM" id="SignalP"/>
    </source>
</evidence>
<dbReference type="SMART" id="SM00642">
    <property type="entry name" value="Aamy"/>
    <property type="match status" value="1"/>
</dbReference>
<dbReference type="InParanoid" id="A0A0C3ND49"/>
<dbReference type="InterPro" id="IPR013777">
    <property type="entry name" value="A-amylase-like"/>
</dbReference>
<dbReference type="FunFam" id="3.20.20.80:FF:000120">
    <property type="entry name" value="Alpha-amylase A"/>
    <property type="match status" value="1"/>
</dbReference>
<evidence type="ECO:0000256" key="13">
    <source>
        <dbReference type="PIRSR" id="PIRSR001024-2"/>
    </source>
</evidence>
<feature type="chain" id="PRO_5002167367" description="alpha-amylase" evidence="16">
    <location>
        <begin position="22"/>
        <end position="544"/>
    </location>
</feature>
<feature type="site" description="Transition state stabilizer" evidence="13">
    <location>
        <position position="332"/>
    </location>
</feature>
<keyword evidence="5" id="KW-0479">Metal-binding</keyword>
<keyword evidence="7 18" id="KW-0378">Hydrolase</keyword>
<dbReference type="InterPro" id="IPR017853">
    <property type="entry name" value="GH"/>
</dbReference>